<gene>
    <name evidence="1" type="ORF">HPMG_00565</name>
</gene>
<dbReference type="EMBL" id="DS990442">
    <property type="protein sequence ID" value="EEQ63108.1"/>
    <property type="molecule type" value="Genomic_DNA"/>
</dbReference>
<organism evidence="1 2">
    <name type="scientific">Helicobacter pullorum MIT 98-5489</name>
    <dbReference type="NCBI Taxonomy" id="537972"/>
    <lineage>
        <taxon>Bacteria</taxon>
        <taxon>Pseudomonadati</taxon>
        <taxon>Campylobacterota</taxon>
        <taxon>Epsilonproteobacteria</taxon>
        <taxon>Campylobacterales</taxon>
        <taxon>Helicobacteraceae</taxon>
        <taxon>Helicobacter</taxon>
    </lineage>
</organism>
<name>C5EYZ3_9HELI</name>
<accession>C5EYZ3</accession>
<dbReference type="HOGENOM" id="CLU_3290655_0_0_7"/>
<evidence type="ECO:0000313" key="1">
    <source>
        <dbReference type="EMBL" id="EEQ63108.1"/>
    </source>
</evidence>
<protein>
    <submittedName>
        <fullName evidence="1">Uncharacterized protein</fullName>
    </submittedName>
</protein>
<reference evidence="2" key="1">
    <citation type="journal article" date="2014" name="Genome Announc.">
        <title>Draft genome sequences of six enterohepatic helicobacter species isolated from humans and one from rhesus macaques.</title>
        <authorList>
            <person name="Shen Z."/>
            <person name="Sheh A."/>
            <person name="Young S.K."/>
            <person name="Abouelliel A."/>
            <person name="Ward D.V."/>
            <person name="Earl A.M."/>
            <person name="Fox J.G."/>
        </authorList>
    </citation>
    <scope>NUCLEOTIDE SEQUENCE [LARGE SCALE GENOMIC DNA]</scope>
    <source>
        <strain evidence="2">MIT 98-5489</strain>
    </source>
</reference>
<evidence type="ECO:0000313" key="2">
    <source>
        <dbReference type="Proteomes" id="UP000003953"/>
    </source>
</evidence>
<keyword evidence="2" id="KW-1185">Reference proteome</keyword>
<dbReference type="Proteomes" id="UP000003953">
    <property type="component" value="Unassembled WGS sequence"/>
</dbReference>
<proteinExistence type="predicted"/>
<sequence length="40" mass="4872">MYGIKFKVSYNLEYVIPLVYRASLVEIPHHNMVKDFIWQE</sequence>
<dbReference type="AlphaFoldDB" id="C5EYZ3"/>